<dbReference type="InterPro" id="IPR000014">
    <property type="entry name" value="PAS"/>
</dbReference>
<dbReference type="InterPro" id="IPR035965">
    <property type="entry name" value="PAS-like_dom_sf"/>
</dbReference>
<accession>A0A011N9N2</accession>
<dbReference type="SMART" id="SM00091">
    <property type="entry name" value="PAS"/>
    <property type="match status" value="2"/>
</dbReference>
<dbReference type="InterPro" id="IPR000700">
    <property type="entry name" value="PAS-assoc_C"/>
</dbReference>
<dbReference type="SUPFAM" id="SSF55785">
    <property type="entry name" value="PYP-like sensor domain (PAS domain)"/>
    <property type="match status" value="2"/>
</dbReference>
<dbReference type="EMBL" id="JEMX01000057">
    <property type="protein sequence ID" value="EXI79328.1"/>
    <property type="molecule type" value="Genomic_DNA"/>
</dbReference>
<proteinExistence type="predicted"/>
<protein>
    <submittedName>
        <fullName evidence="3">Nitrogen fixation regulatory protein</fullName>
    </submittedName>
</protein>
<dbReference type="PATRIC" id="fig|1454003.3.peg.2474"/>
<dbReference type="NCBIfam" id="TIGR00229">
    <property type="entry name" value="sensory_box"/>
    <property type="match status" value="1"/>
</dbReference>
<dbReference type="CDD" id="cd00130">
    <property type="entry name" value="PAS"/>
    <property type="match status" value="2"/>
</dbReference>
<evidence type="ECO:0000259" key="2">
    <source>
        <dbReference type="PROSITE" id="PS50113"/>
    </source>
</evidence>
<dbReference type="InterPro" id="IPR001610">
    <property type="entry name" value="PAC"/>
</dbReference>
<dbReference type="PANTHER" id="PTHR46663">
    <property type="entry name" value="DIGUANYLATE CYCLASE DGCT-RELATED"/>
    <property type="match status" value="1"/>
</dbReference>
<feature type="domain" description="PAC" evidence="2">
    <location>
        <begin position="188"/>
        <end position="240"/>
    </location>
</feature>
<name>A0A011N9N2_9PROT</name>
<reference evidence="3 4" key="1">
    <citation type="submission" date="2014-02" db="EMBL/GenBank/DDBJ databases">
        <title>Expanding our view of genomic diversity in Candidatus Accumulibacter clades.</title>
        <authorList>
            <person name="Skennerton C.T."/>
            <person name="Barr J.J."/>
            <person name="Slater F.R."/>
            <person name="Bond P.L."/>
            <person name="Tyson G.W."/>
        </authorList>
    </citation>
    <scope>NUCLEOTIDE SEQUENCE [LARGE SCALE GENOMIC DNA]</scope>
    <source>
        <strain evidence="4">BA-92</strain>
    </source>
</reference>
<feature type="domain" description="PAS" evidence="1">
    <location>
        <begin position="14"/>
        <end position="50"/>
    </location>
</feature>
<dbReference type="Pfam" id="PF13188">
    <property type="entry name" value="PAS_8"/>
    <property type="match status" value="1"/>
</dbReference>
<dbReference type="Proteomes" id="UP000021816">
    <property type="component" value="Unassembled WGS sequence"/>
</dbReference>
<dbReference type="STRING" id="1454003.AW10_02426"/>
<dbReference type="Pfam" id="PF13426">
    <property type="entry name" value="PAS_9"/>
    <property type="match status" value="1"/>
</dbReference>
<feature type="domain" description="PAS" evidence="1">
    <location>
        <begin position="122"/>
        <end position="161"/>
    </location>
</feature>
<dbReference type="SMART" id="SM00086">
    <property type="entry name" value="PAC"/>
    <property type="match status" value="2"/>
</dbReference>
<dbReference type="PANTHER" id="PTHR46663:SF3">
    <property type="entry name" value="SLL0267 PROTEIN"/>
    <property type="match status" value="1"/>
</dbReference>
<organism evidence="3 4">
    <name type="scientific">Candidatus Accumulibacter appositus</name>
    <dbReference type="NCBI Taxonomy" id="1454003"/>
    <lineage>
        <taxon>Bacteria</taxon>
        <taxon>Pseudomonadati</taxon>
        <taxon>Pseudomonadota</taxon>
        <taxon>Betaproteobacteria</taxon>
        <taxon>Candidatus Accumulibacter</taxon>
    </lineage>
</organism>
<dbReference type="InterPro" id="IPR052163">
    <property type="entry name" value="DGC-Regulatory_Protein"/>
</dbReference>
<dbReference type="PROSITE" id="PS50113">
    <property type="entry name" value="PAC"/>
    <property type="match status" value="1"/>
</dbReference>
<gene>
    <name evidence="3" type="primary">nifL</name>
    <name evidence="3" type="ORF">AW10_02426</name>
</gene>
<evidence type="ECO:0000259" key="1">
    <source>
        <dbReference type="PROSITE" id="PS50112"/>
    </source>
</evidence>
<sequence>MSLAPKNKKDPSFDKDALPSLFAAMPDGIVVLDATGIVLYANDSAHRMFGGRQLLGTDLGLAVVAGESHADVAVIDRAGGMARAELRAAPLDWLGQEATVACLRDVSERPAPEKQLALAGLVFESAREAIIVTRPDGVIVGVNPSFTTITGYSAAEALGNTPRLLTSGEHDRPFYEAMWASIAEQGFWQGEIVSRRKDGSLYPELLSISQVKDADGQVTHLIGIIFDLTQHKIHQASLEEARLQLQQSETLREEIERRSLVADSTVLSVVGGMYGSAPLSRSAREVFDELVQRYGRTLELAVENLALKAGNPVSDQLRALAEDLGYLQAGARDVAELHSETLTRKSKHVPAMKAKAMVEEGRFLVLELMGNLLSFYRKNYSRFPTAVHNVPEPNTKAVRSRTKKGAT</sequence>
<comment type="caution">
    <text evidence="3">The sequence shown here is derived from an EMBL/GenBank/DDBJ whole genome shotgun (WGS) entry which is preliminary data.</text>
</comment>
<dbReference type="Gene3D" id="3.30.450.20">
    <property type="entry name" value="PAS domain"/>
    <property type="match status" value="2"/>
</dbReference>
<evidence type="ECO:0000313" key="4">
    <source>
        <dbReference type="Proteomes" id="UP000021816"/>
    </source>
</evidence>
<dbReference type="PROSITE" id="PS50112">
    <property type="entry name" value="PAS"/>
    <property type="match status" value="2"/>
</dbReference>
<dbReference type="AlphaFoldDB" id="A0A011N9N2"/>
<evidence type="ECO:0000313" key="3">
    <source>
        <dbReference type="EMBL" id="EXI79328.1"/>
    </source>
</evidence>